<accession>A0ABR9ZJ05</accession>
<dbReference type="PANTHER" id="PTHR21666">
    <property type="entry name" value="PEPTIDASE-RELATED"/>
    <property type="match status" value="1"/>
</dbReference>
<dbReference type="InterPro" id="IPR011055">
    <property type="entry name" value="Dup_hybrid_motif"/>
</dbReference>
<gene>
    <name evidence="3" type="ORF">IRY30_04830</name>
</gene>
<evidence type="ECO:0000313" key="3">
    <source>
        <dbReference type="EMBL" id="MBF4553405.1"/>
    </source>
</evidence>
<protein>
    <submittedName>
        <fullName evidence="3">M23 family metallopeptidase</fullName>
    </submittedName>
</protein>
<evidence type="ECO:0000313" key="4">
    <source>
        <dbReference type="Proteomes" id="UP000635902"/>
    </source>
</evidence>
<feature type="region of interest" description="Disordered" evidence="1">
    <location>
        <begin position="59"/>
        <end position="78"/>
    </location>
</feature>
<organism evidence="3 4">
    <name type="scientific">Corynebacterium suicordis DSM 45110</name>
    <dbReference type="NCBI Taxonomy" id="1121369"/>
    <lineage>
        <taxon>Bacteria</taxon>
        <taxon>Bacillati</taxon>
        <taxon>Actinomycetota</taxon>
        <taxon>Actinomycetes</taxon>
        <taxon>Mycobacteriales</taxon>
        <taxon>Corynebacteriaceae</taxon>
        <taxon>Corynebacterium</taxon>
    </lineage>
</organism>
<name>A0ABR9ZJ05_9CORY</name>
<dbReference type="Pfam" id="PF01551">
    <property type="entry name" value="Peptidase_M23"/>
    <property type="match status" value="1"/>
</dbReference>
<dbReference type="Proteomes" id="UP000635902">
    <property type="component" value="Unassembled WGS sequence"/>
</dbReference>
<evidence type="ECO:0000256" key="1">
    <source>
        <dbReference type="SAM" id="MobiDB-lite"/>
    </source>
</evidence>
<feature type="domain" description="M23ase beta-sheet core" evidence="2">
    <location>
        <begin position="87"/>
        <end position="184"/>
    </location>
</feature>
<dbReference type="RefSeq" id="WP_194556217.1">
    <property type="nucleotide sequence ID" value="NZ_JADKMY010000001.1"/>
</dbReference>
<sequence length="202" mass="21412">MHPPFRPNDPRVSTTAFCWLIALLSIILLQLSIPPALGQAVPTSQPELPAAPLSRTHRLPIATSPGESPQSAVLTPAAIPEKNWESGHRGVDLRAQLGDSVFASRGGTVHFAGSVAGTPVISVLHTDGLRTTYEPVRTELKKGDTVRRGQLIGHLVGTATLGEHARKGPGLSWGARVGETYVDPLTLLGTPHVRLYPSVPAD</sequence>
<keyword evidence="4" id="KW-1185">Reference proteome</keyword>
<dbReference type="InterPro" id="IPR050570">
    <property type="entry name" value="Cell_wall_metabolism_enzyme"/>
</dbReference>
<dbReference type="EMBL" id="JADKMY010000001">
    <property type="protein sequence ID" value="MBF4553405.1"/>
    <property type="molecule type" value="Genomic_DNA"/>
</dbReference>
<dbReference type="PANTHER" id="PTHR21666:SF270">
    <property type="entry name" value="MUREIN HYDROLASE ACTIVATOR ENVC"/>
    <property type="match status" value="1"/>
</dbReference>
<evidence type="ECO:0000259" key="2">
    <source>
        <dbReference type="Pfam" id="PF01551"/>
    </source>
</evidence>
<dbReference type="Gene3D" id="2.70.70.10">
    <property type="entry name" value="Glucose Permease (Domain IIA)"/>
    <property type="match status" value="1"/>
</dbReference>
<dbReference type="SUPFAM" id="SSF51261">
    <property type="entry name" value="Duplicated hybrid motif"/>
    <property type="match status" value="1"/>
</dbReference>
<proteinExistence type="predicted"/>
<dbReference type="CDD" id="cd12797">
    <property type="entry name" value="M23_peptidase"/>
    <property type="match status" value="1"/>
</dbReference>
<comment type="caution">
    <text evidence="3">The sequence shown here is derived from an EMBL/GenBank/DDBJ whole genome shotgun (WGS) entry which is preliminary data.</text>
</comment>
<reference evidence="3 4" key="1">
    <citation type="submission" date="2020-10" db="EMBL/GenBank/DDBJ databases">
        <title>Novel species in genus Corynebacterium.</title>
        <authorList>
            <person name="Zhang G."/>
        </authorList>
    </citation>
    <scope>NUCLEOTIDE SEQUENCE [LARGE SCALE GENOMIC DNA]</scope>
    <source>
        <strain evidence="3 4">DSM 45110</strain>
    </source>
</reference>
<dbReference type="InterPro" id="IPR016047">
    <property type="entry name" value="M23ase_b-sheet_dom"/>
</dbReference>